<evidence type="ECO:0000313" key="5">
    <source>
        <dbReference type="Proteomes" id="UP000601223"/>
    </source>
</evidence>
<comment type="caution">
    <text evidence="4">The sequence shown here is derived from an EMBL/GenBank/DDBJ whole genome shotgun (WGS) entry which is preliminary data.</text>
</comment>
<evidence type="ECO:0000313" key="4">
    <source>
        <dbReference type="EMBL" id="GIF82077.1"/>
    </source>
</evidence>
<keyword evidence="2" id="KW-0812">Transmembrane</keyword>
<gene>
    <name evidence="4" type="ORF">Cba03nite_34260</name>
</gene>
<feature type="compositionally biased region" description="Low complexity" evidence="1">
    <location>
        <begin position="599"/>
        <end position="609"/>
    </location>
</feature>
<dbReference type="SMART" id="SM01043">
    <property type="entry name" value="BTAD"/>
    <property type="match status" value="1"/>
</dbReference>
<organism evidence="4 5">
    <name type="scientific">Catellatospora bangladeshensis</name>
    <dbReference type="NCBI Taxonomy" id="310355"/>
    <lineage>
        <taxon>Bacteria</taxon>
        <taxon>Bacillati</taxon>
        <taxon>Actinomycetota</taxon>
        <taxon>Actinomycetes</taxon>
        <taxon>Micromonosporales</taxon>
        <taxon>Micromonosporaceae</taxon>
        <taxon>Catellatospora</taxon>
    </lineage>
</organism>
<dbReference type="Proteomes" id="UP000601223">
    <property type="component" value="Unassembled WGS sequence"/>
</dbReference>
<evidence type="ECO:0000259" key="3">
    <source>
        <dbReference type="SMART" id="SM01043"/>
    </source>
</evidence>
<evidence type="ECO:0000256" key="2">
    <source>
        <dbReference type="SAM" id="Phobius"/>
    </source>
</evidence>
<reference evidence="4 5" key="1">
    <citation type="submission" date="2021-01" db="EMBL/GenBank/DDBJ databases">
        <title>Whole genome shotgun sequence of Catellatospora bangladeshensis NBRC 107357.</title>
        <authorList>
            <person name="Komaki H."/>
            <person name="Tamura T."/>
        </authorList>
    </citation>
    <scope>NUCLEOTIDE SEQUENCE [LARGE SCALE GENOMIC DNA]</scope>
    <source>
        <strain evidence="4 5">NBRC 107357</strain>
    </source>
</reference>
<keyword evidence="2" id="KW-0472">Membrane</keyword>
<feature type="region of interest" description="Disordered" evidence="1">
    <location>
        <begin position="140"/>
        <end position="162"/>
    </location>
</feature>
<sequence>MPAPRLAGRVASLLALLALLIGVPALLAATAGWPLPDHIPSGGEVGQWLTSPLPDTVYTDAAAIAGWIIWAQFAIHVIAALHRSRNPRPGPAGNSRGPLRALAGLLIAGVLAAPAQALAAPPAGGAPPAATATHATAMEPPAGQAATRPTAAPPAPGTIAAGGKDTGVRFVVRGHRYHVIVRPNDTMSKIAGGWLGDPDRWPEICELNLHRHFPKAGGTLRDCDLIYPRWDLRLPDDAKPPTAAHAPAPPAPAHDRVPQRAPAAAPAAPADVAPAPSPMPSPPAAGTTQQTAHRTPQHRQPSKAAEAEPAAGRAEDGIPLPGGWTPVGLAAALAAAAALVWRRRRAYYVPQAAVDLAAVPPPPEQPTWLILIRQALRRRPPADAPDTGTPASGPTGAELAGAGDLPLTAGLGLVGPGALDAARGMLVATLSSGHHGDPDAQGQAVMPTDTLHMLLGPGSQLVTPIRRLHVTETIGEAVAHLEEEIIRRSRIIADAQTTEAADLHNPDAYTEPLPQLLLIAGTPDPRWHTRLATAVALGESVGIGTVIIGEWPRGTTLEVAADGTTDTTAHRLAVLDTATATQALAVLREAHGDHPAPHQPATTPPAAAAPGPPARPPSRAEHGHQPPVRLRVLGTPAVLDQAGKPAPRLRTAATELMVYLVMHRDGAPIADILEAIYPDATVTRASERLSTNLANLRRVIRTVAGPSHDGSRLEPVVNTGGRYRLNPDIVAADWWTITDEYAQVAAAPDDQHRLKHLHAALAEITGPLAQGCLYEWSTVDEERVRRCTLSIYAQTAAMYADTDPHQARTLLDAACAVDPLSQELAGRAMRAAAAHGDADAVGHRLAVLTRDLHQAGLEMSDSTAQLAHELLTSLTTHPAGRLRP</sequence>
<evidence type="ECO:0000256" key="1">
    <source>
        <dbReference type="SAM" id="MobiDB-lite"/>
    </source>
</evidence>
<feature type="region of interest" description="Disordered" evidence="1">
    <location>
        <begin position="237"/>
        <end position="319"/>
    </location>
</feature>
<dbReference type="InterPro" id="IPR005158">
    <property type="entry name" value="BTAD"/>
</dbReference>
<dbReference type="Gene3D" id="1.10.10.10">
    <property type="entry name" value="Winged helix-like DNA-binding domain superfamily/Winged helix DNA-binding domain"/>
    <property type="match status" value="1"/>
</dbReference>
<dbReference type="AlphaFoldDB" id="A0A8J3NIE4"/>
<name>A0A8J3NIE4_9ACTN</name>
<feature type="transmembrane region" description="Helical" evidence="2">
    <location>
        <begin position="61"/>
        <end position="81"/>
    </location>
</feature>
<dbReference type="PANTHER" id="PTHR35807">
    <property type="entry name" value="TRANSCRIPTIONAL REGULATOR REDD-RELATED"/>
    <property type="match status" value="1"/>
</dbReference>
<dbReference type="InterPro" id="IPR051677">
    <property type="entry name" value="AfsR-DnrI-RedD_regulator"/>
</dbReference>
<feature type="transmembrane region" description="Helical" evidence="2">
    <location>
        <begin position="101"/>
        <end position="119"/>
    </location>
</feature>
<feature type="domain" description="Bacterial transcriptional activator" evidence="3">
    <location>
        <begin position="732"/>
        <end position="871"/>
    </location>
</feature>
<feature type="region of interest" description="Disordered" evidence="1">
    <location>
        <begin position="592"/>
        <end position="625"/>
    </location>
</feature>
<dbReference type="PANTHER" id="PTHR35807:SF2">
    <property type="entry name" value="TRANSCRIPTIONAL ACTIVATOR DOMAIN"/>
    <property type="match status" value="1"/>
</dbReference>
<keyword evidence="2" id="KW-1133">Transmembrane helix</keyword>
<keyword evidence="5" id="KW-1185">Reference proteome</keyword>
<accession>A0A8J3NIE4</accession>
<dbReference type="RefSeq" id="WP_203746845.1">
    <property type="nucleotide sequence ID" value="NZ_BONF01000017.1"/>
</dbReference>
<feature type="region of interest" description="Disordered" evidence="1">
    <location>
        <begin position="379"/>
        <end position="401"/>
    </location>
</feature>
<dbReference type="EMBL" id="BONF01000017">
    <property type="protein sequence ID" value="GIF82077.1"/>
    <property type="molecule type" value="Genomic_DNA"/>
</dbReference>
<protein>
    <recommendedName>
        <fullName evidence="3">Bacterial transcriptional activator domain-containing protein</fullName>
    </recommendedName>
</protein>
<dbReference type="InterPro" id="IPR036388">
    <property type="entry name" value="WH-like_DNA-bd_sf"/>
</dbReference>
<feature type="compositionally biased region" description="Low complexity" evidence="1">
    <location>
        <begin position="140"/>
        <end position="150"/>
    </location>
</feature>
<feature type="compositionally biased region" description="Low complexity" evidence="1">
    <location>
        <begin position="261"/>
        <end position="274"/>
    </location>
</feature>
<proteinExistence type="predicted"/>